<dbReference type="SUPFAM" id="SSF57362">
    <property type="entry name" value="BPTI-like"/>
    <property type="match status" value="2"/>
</dbReference>
<evidence type="ECO:0000256" key="1">
    <source>
        <dbReference type="ARBA" id="ARBA00022690"/>
    </source>
</evidence>
<dbReference type="PANTHER" id="PTHR10083:SF374">
    <property type="entry name" value="BPTI_KUNITZ INHIBITOR DOMAIN-CONTAINING PROTEIN"/>
    <property type="match status" value="1"/>
</dbReference>
<feature type="signal peptide" evidence="6">
    <location>
        <begin position="1"/>
        <end position="18"/>
    </location>
</feature>
<feature type="domain" description="BPTI/Kunitz inhibitor" evidence="7">
    <location>
        <begin position="27"/>
        <end position="77"/>
    </location>
</feature>
<accession>A0A9J6BG97</accession>
<evidence type="ECO:0000313" key="10">
    <source>
        <dbReference type="EMBL" id="KAG5668523.1"/>
    </source>
</evidence>
<feature type="disulfide bond" evidence="5">
    <location>
        <begin position="176"/>
        <end position="194"/>
    </location>
</feature>
<dbReference type="OrthoDB" id="4473401at2759"/>
<dbReference type="PROSITE" id="PS50279">
    <property type="entry name" value="BPTI_KUNITZ_2"/>
    <property type="match status" value="2"/>
</dbReference>
<keyword evidence="1" id="KW-0646">Protease inhibitor</keyword>
<comment type="caution">
    <text evidence="10">The sequence shown here is derived from an EMBL/GenBank/DDBJ whole genome shotgun (WGS) entry which is preliminary data.</text>
</comment>
<evidence type="ECO:0000256" key="5">
    <source>
        <dbReference type="PROSITE-ProRule" id="PRU01005"/>
    </source>
</evidence>
<evidence type="ECO:0000313" key="11">
    <source>
        <dbReference type="Proteomes" id="UP001107558"/>
    </source>
</evidence>
<evidence type="ECO:0000256" key="4">
    <source>
        <dbReference type="ARBA" id="ARBA00023157"/>
    </source>
</evidence>
<organism evidence="10 11">
    <name type="scientific">Polypedilum vanderplanki</name>
    <name type="common">Sleeping chironomid midge</name>
    <dbReference type="NCBI Taxonomy" id="319348"/>
    <lineage>
        <taxon>Eukaryota</taxon>
        <taxon>Metazoa</taxon>
        <taxon>Ecdysozoa</taxon>
        <taxon>Arthropoda</taxon>
        <taxon>Hexapoda</taxon>
        <taxon>Insecta</taxon>
        <taxon>Pterygota</taxon>
        <taxon>Neoptera</taxon>
        <taxon>Endopterygota</taxon>
        <taxon>Diptera</taxon>
        <taxon>Nematocera</taxon>
        <taxon>Chironomoidea</taxon>
        <taxon>Chironomidae</taxon>
        <taxon>Chironominae</taxon>
        <taxon>Polypedilum</taxon>
        <taxon>Polypedilum</taxon>
    </lineage>
</organism>
<feature type="chain" id="PRO_5039952590" evidence="6">
    <location>
        <begin position="19"/>
        <end position="205"/>
    </location>
</feature>
<feature type="domain" description="PLAC" evidence="8">
    <location>
        <begin position="163"/>
        <end position="202"/>
    </location>
</feature>
<dbReference type="PROSITE" id="PS51670">
    <property type="entry name" value="SHKT"/>
    <property type="match status" value="1"/>
</dbReference>
<dbReference type="Proteomes" id="UP001107558">
    <property type="component" value="Chromosome 4"/>
</dbReference>
<dbReference type="Pfam" id="PF08686">
    <property type="entry name" value="PLAC"/>
    <property type="match status" value="1"/>
</dbReference>
<evidence type="ECO:0000256" key="2">
    <source>
        <dbReference type="ARBA" id="ARBA00022729"/>
    </source>
</evidence>
<dbReference type="InterPro" id="IPR002223">
    <property type="entry name" value="Kunitz_BPTI"/>
</dbReference>
<gene>
    <name evidence="10" type="ORF">PVAND_016462</name>
</gene>
<dbReference type="CDD" id="cd00109">
    <property type="entry name" value="Kunitz-type"/>
    <property type="match status" value="1"/>
</dbReference>
<dbReference type="GO" id="GO:0004867">
    <property type="term" value="F:serine-type endopeptidase inhibitor activity"/>
    <property type="evidence" value="ECO:0007669"/>
    <property type="project" value="UniProtKB-KW"/>
</dbReference>
<sequence>MKINIIIFVICFCRNVRSDQESIQRYCGIVSDNGDCDEYKMQYFYHPEFGTCSPFWYSGCGGNKNRFETFTECESTCINPHGKAVCDLPKVRGPCTENHMKFYYDIDKKKCLQFSYGGCKGNANKFDKINDCRQVCMKNDESESEITHGAGSDDVKSKNNLNIPDNCTDNSQFASCSDVIRRGHCRHPYYAKFCCRSCALDKLVR</sequence>
<evidence type="ECO:0000259" key="7">
    <source>
        <dbReference type="PROSITE" id="PS50279"/>
    </source>
</evidence>
<dbReference type="InterPro" id="IPR050098">
    <property type="entry name" value="TFPI/VKTCI-like"/>
</dbReference>
<dbReference type="PROSITE" id="PS50900">
    <property type="entry name" value="PLAC"/>
    <property type="match status" value="1"/>
</dbReference>
<name>A0A9J6BG97_POLVA</name>
<dbReference type="InterPro" id="IPR010909">
    <property type="entry name" value="PLAC"/>
</dbReference>
<keyword evidence="4 5" id="KW-1015">Disulfide bond</keyword>
<dbReference type="PRINTS" id="PR00759">
    <property type="entry name" value="BASICPTASE"/>
</dbReference>
<dbReference type="InterPro" id="IPR036880">
    <property type="entry name" value="Kunitz_BPTI_sf"/>
</dbReference>
<evidence type="ECO:0000259" key="8">
    <source>
        <dbReference type="PROSITE" id="PS50900"/>
    </source>
</evidence>
<comment type="caution">
    <text evidence="5">Lacks conserved residue(s) required for the propagation of feature annotation.</text>
</comment>
<dbReference type="EMBL" id="JADBJN010000004">
    <property type="protein sequence ID" value="KAG5668523.1"/>
    <property type="molecule type" value="Genomic_DNA"/>
</dbReference>
<dbReference type="Pfam" id="PF00014">
    <property type="entry name" value="Kunitz_BPTI"/>
    <property type="match status" value="2"/>
</dbReference>
<evidence type="ECO:0000256" key="3">
    <source>
        <dbReference type="ARBA" id="ARBA00022900"/>
    </source>
</evidence>
<dbReference type="InterPro" id="IPR020901">
    <property type="entry name" value="Prtase_inh_Kunz-CS"/>
</dbReference>
<feature type="disulfide bond" evidence="5">
    <location>
        <begin position="185"/>
        <end position="198"/>
    </location>
</feature>
<dbReference type="PROSITE" id="PS00280">
    <property type="entry name" value="BPTI_KUNITZ_1"/>
    <property type="match status" value="1"/>
</dbReference>
<reference evidence="10" key="1">
    <citation type="submission" date="2021-03" db="EMBL/GenBank/DDBJ databases">
        <title>Chromosome level genome of the anhydrobiotic midge Polypedilum vanderplanki.</title>
        <authorList>
            <person name="Yoshida Y."/>
            <person name="Kikawada T."/>
            <person name="Gusev O."/>
        </authorList>
    </citation>
    <scope>NUCLEOTIDE SEQUENCE</scope>
    <source>
        <strain evidence="10">NIAS01</strain>
        <tissue evidence="10">Whole body or cell culture</tissue>
    </source>
</reference>
<keyword evidence="2 6" id="KW-0732">Signal</keyword>
<dbReference type="Gene3D" id="4.10.410.10">
    <property type="entry name" value="Pancreatic trypsin inhibitor Kunitz domain"/>
    <property type="match status" value="2"/>
</dbReference>
<keyword evidence="3" id="KW-0722">Serine protease inhibitor</keyword>
<evidence type="ECO:0000259" key="9">
    <source>
        <dbReference type="PROSITE" id="PS51670"/>
    </source>
</evidence>
<feature type="domain" description="ShKT" evidence="9">
    <location>
        <begin position="167"/>
        <end position="201"/>
    </location>
</feature>
<feature type="domain" description="BPTI/Kunitz inhibitor" evidence="7">
    <location>
        <begin position="86"/>
        <end position="136"/>
    </location>
</feature>
<dbReference type="FunFam" id="4.10.410.10:FF:000020">
    <property type="entry name" value="Collagen, type VI, alpha 3"/>
    <property type="match status" value="2"/>
</dbReference>
<dbReference type="InterPro" id="IPR003582">
    <property type="entry name" value="ShKT_dom"/>
</dbReference>
<proteinExistence type="predicted"/>
<evidence type="ECO:0000256" key="6">
    <source>
        <dbReference type="SAM" id="SignalP"/>
    </source>
</evidence>
<protein>
    <submittedName>
        <fullName evidence="10">Uncharacterized protein</fullName>
    </submittedName>
</protein>
<dbReference type="AlphaFoldDB" id="A0A9J6BG97"/>
<keyword evidence="11" id="KW-1185">Reference proteome</keyword>
<dbReference type="SMART" id="SM00131">
    <property type="entry name" value="KU"/>
    <property type="match status" value="2"/>
</dbReference>
<dbReference type="PANTHER" id="PTHR10083">
    <property type="entry name" value="KUNITZ-TYPE PROTEASE INHIBITOR-RELATED"/>
    <property type="match status" value="1"/>
</dbReference>
<dbReference type="GO" id="GO:0005615">
    <property type="term" value="C:extracellular space"/>
    <property type="evidence" value="ECO:0007669"/>
    <property type="project" value="TreeGrafter"/>
</dbReference>